<dbReference type="PROSITE" id="PS01330">
    <property type="entry name" value="PABS_1"/>
    <property type="match status" value="1"/>
</dbReference>
<comment type="subunit">
    <text evidence="17">Homodimer or homotetramer.</text>
</comment>
<dbReference type="Pfam" id="PF02675">
    <property type="entry name" value="AdoMet_dc"/>
    <property type="match status" value="1"/>
</dbReference>
<evidence type="ECO:0000256" key="16">
    <source>
        <dbReference type="ARBA" id="ARBA00061583"/>
    </source>
</evidence>
<dbReference type="GO" id="GO:0004014">
    <property type="term" value="F:adenosylmethionine decarboxylase activity"/>
    <property type="evidence" value="ECO:0007669"/>
    <property type="project" value="UniProtKB-UniRule"/>
</dbReference>
<evidence type="ECO:0000256" key="1">
    <source>
        <dbReference type="ARBA" id="ARBA00004911"/>
    </source>
</evidence>
<dbReference type="InterPro" id="IPR042284">
    <property type="entry name" value="AdoMetDC_N"/>
</dbReference>
<evidence type="ECO:0000256" key="8">
    <source>
        <dbReference type="ARBA" id="ARBA00023066"/>
    </source>
</evidence>
<feature type="binding site" evidence="17">
    <location>
        <begin position="301"/>
        <end position="304"/>
    </location>
    <ligand>
        <name>spermidine</name>
        <dbReference type="ChEBI" id="CHEBI:57834"/>
    </ligand>
</feature>
<dbReference type="Proteomes" id="UP000001208">
    <property type="component" value="Chromosome"/>
</dbReference>
<comment type="catalytic activity">
    <reaction evidence="17 21">
        <text>S-adenosyl 3-(methylsulfanyl)propylamine + putrescine = S-methyl-5'-thioadenosine + spermidine + H(+)</text>
        <dbReference type="Rhea" id="RHEA:12721"/>
        <dbReference type="ChEBI" id="CHEBI:15378"/>
        <dbReference type="ChEBI" id="CHEBI:17509"/>
        <dbReference type="ChEBI" id="CHEBI:57443"/>
        <dbReference type="ChEBI" id="CHEBI:57834"/>
        <dbReference type="ChEBI" id="CHEBI:326268"/>
        <dbReference type="EC" id="2.5.1.16"/>
    </reaction>
</comment>
<dbReference type="Gene3D" id="2.30.140.10">
    <property type="entry name" value="Spermidine synthase, tetramerisation domain"/>
    <property type="match status" value="1"/>
</dbReference>
<dbReference type="GO" id="GO:0005829">
    <property type="term" value="C:cytosol"/>
    <property type="evidence" value="ECO:0007669"/>
    <property type="project" value="TreeGrafter"/>
</dbReference>
<feature type="domain" description="PABS" evidence="22">
    <location>
        <begin position="147"/>
        <end position="383"/>
    </location>
</feature>
<evidence type="ECO:0000256" key="5">
    <source>
        <dbReference type="ARBA" id="ARBA00022691"/>
    </source>
</evidence>
<comment type="similarity">
    <text evidence="2 17 20">Belongs to the spermidine/spermine synthase family.</text>
</comment>
<evidence type="ECO:0000256" key="12">
    <source>
        <dbReference type="ARBA" id="ARBA00023270"/>
    </source>
</evidence>
<dbReference type="HAMAP" id="MF_00464">
    <property type="entry name" value="AdoMetDC_1"/>
    <property type="match status" value="1"/>
</dbReference>
<dbReference type="EC" id="4.1.1.50" evidence="18"/>
<feature type="active site" description="Proton donor; for catalytic activity" evidence="18">
    <location>
        <position position="85"/>
    </location>
</feature>
<dbReference type="InterPro" id="IPR001045">
    <property type="entry name" value="Spermi_synthase"/>
</dbReference>
<keyword evidence="10 18" id="KW-0865">Zymogen</keyword>
<evidence type="ECO:0000256" key="15">
    <source>
        <dbReference type="ARBA" id="ARBA00056215"/>
    </source>
</evidence>
<dbReference type="SUPFAM" id="SSF56276">
    <property type="entry name" value="S-adenosylmethionine decarboxylase"/>
    <property type="match status" value="1"/>
</dbReference>
<evidence type="ECO:0000256" key="3">
    <source>
        <dbReference type="ARBA" id="ARBA00011601"/>
    </source>
</evidence>
<dbReference type="PANTHER" id="PTHR11558:SF11">
    <property type="entry name" value="SPERMIDINE SYNTHASE"/>
    <property type="match status" value="1"/>
</dbReference>
<keyword evidence="8 18" id="KW-0745">Spermidine biosynthesis</keyword>
<dbReference type="InterPro" id="IPR042286">
    <property type="entry name" value="AdoMetDC_C"/>
</dbReference>
<dbReference type="UniPathway" id="UPA00248">
    <property type="reaction ID" value="UER00314"/>
</dbReference>
<dbReference type="PANTHER" id="PTHR11558">
    <property type="entry name" value="SPERMIDINE/SPERMINE SYNTHASE"/>
    <property type="match status" value="1"/>
</dbReference>
<keyword evidence="4 17" id="KW-0808">Transferase</keyword>
<comment type="subunit">
    <text evidence="3 18">Heterotetramer of two alpha and two beta chains arranged as a dimer of alpha/beta heterodimers.</text>
</comment>
<dbReference type="NCBIfam" id="TIGR03330">
    <property type="entry name" value="SAM_DCase_Bsu"/>
    <property type="match status" value="1"/>
</dbReference>
<feature type="active site" description="Schiff-base intermediate with substrate; via pyruvic acid" evidence="18">
    <location>
        <position position="65"/>
    </location>
</feature>
<comment type="catalytic activity">
    <reaction evidence="14 18">
        <text>S-adenosyl-L-methionine + H(+) = S-adenosyl 3-(methylsulfanyl)propylamine + CO2</text>
        <dbReference type="Rhea" id="RHEA:15981"/>
        <dbReference type="ChEBI" id="CHEBI:15378"/>
        <dbReference type="ChEBI" id="CHEBI:16526"/>
        <dbReference type="ChEBI" id="CHEBI:57443"/>
        <dbReference type="ChEBI" id="CHEBI:59789"/>
        <dbReference type="EC" id="4.1.1.50"/>
    </reaction>
</comment>
<feature type="active site" description="Proton acceptor" evidence="17 19">
    <location>
        <position position="301"/>
    </location>
</feature>
<feature type="binding site" evidence="17">
    <location>
        <position position="251"/>
    </location>
    <ligand>
        <name>S-methyl-5'-thioadenosine</name>
        <dbReference type="ChEBI" id="CHEBI:17509"/>
    </ligand>
</feature>
<dbReference type="HAMAP" id="MF_00198">
    <property type="entry name" value="Spermidine_synth"/>
    <property type="match status" value="1"/>
</dbReference>
<dbReference type="RefSeq" id="WP_012500014.1">
    <property type="nucleotide sequence ID" value="NC_011026.1"/>
</dbReference>
<evidence type="ECO:0000256" key="11">
    <source>
        <dbReference type="ARBA" id="ARBA00023239"/>
    </source>
</evidence>
<organism evidence="23 24">
    <name type="scientific">Chloroherpeton thalassium (strain ATCC 35110 / GB-78)</name>
    <dbReference type="NCBI Taxonomy" id="517418"/>
    <lineage>
        <taxon>Bacteria</taxon>
        <taxon>Pseudomonadati</taxon>
        <taxon>Chlorobiota</taxon>
        <taxon>Chlorobiia</taxon>
        <taxon>Chlorobiales</taxon>
        <taxon>Chloroherpetonaceae</taxon>
        <taxon>Chloroherpeton</taxon>
    </lineage>
</organism>
<dbReference type="Pfam" id="PF17284">
    <property type="entry name" value="Spermine_synt_N"/>
    <property type="match status" value="1"/>
</dbReference>
<keyword evidence="9 18" id="KW-0620">Polyamine biosynthesis</keyword>
<evidence type="ECO:0000256" key="17">
    <source>
        <dbReference type="HAMAP-Rule" id="MF_00198"/>
    </source>
</evidence>
<dbReference type="SUPFAM" id="SSF53335">
    <property type="entry name" value="S-adenosyl-L-methionine-dependent methyltransferases"/>
    <property type="match status" value="1"/>
</dbReference>
<evidence type="ECO:0000256" key="9">
    <source>
        <dbReference type="ARBA" id="ARBA00023115"/>
    </source>
</evidence>
<dbReference type="InterPro" id="IPR030373">
    <property type="entry name" value="PABS_CS"/>
</dbReference>
<dbReference type="InterPro" id="IPR017716">
    <property type="entry name" value="S-AdoMet_deCOase_pro-enz"/>
</dbReference>
<protein>
    <recommendedName>
        <fullName evidence="18">S-adenosylmethionine decarboxylase proenzyme</fullName>
        <shortName evidence="18">AdoMetDC</shortName>
        <shortName evidence="18">SAMDC</shortName>
        <ecNumber evidence="18">4.1.1.50</ecNumber>
    </recommendedName>
    <component>
        <recommendedName>
            <fullName evidence="18">S-adenosylmethionine decarboxylase beta chain</fullName>
        </recommendedName>
    </component>
    <component>
        <recommendedName>
            <fullName evidence="18">S-adenosylmethionine decarboxylase alpha chain</fullName>
        </recommendedName>
    </component>
</protein>
<evidence type="ECO:0000313" key="23">
    <source>
        <dbReference type="EMBL" id="ACF13930.1"/>
    </source>
</evidence>
<dbReference type="OrthoDB" id="9793120at2"/>
<accession>B3QRX7</accession>
<comment type="similarity">
    <text evidence="16 18">Belongs to the prokaryotic AdoMetDC family. Type 1 subfamily.</text>
</comment>
<comment type="function">
    <text evidence="17">Catalyzes the irreversible transfer of a propylamine group from the amino donor S-adenosylmethioninamine (decarboxy-AdoMet) to putrescine (1,4-diaminobutane) to yield spermidine.</text>
</comment>
<dbReference type="Gene3D" id="3.40.50.150">
    <property type="entry name" value="Vaccinia Virus protein VP39"/>
    <property type="match status" value="1"/>
</dbReference>
<dbReference type="CDD" id="cd02440">
    <property type="entry name" value="AdoMet_MTases"/>
    <property type="match status" value="1"/>
</dbReference>
<dbReference type="UniPathway" id="UPA00331">
    <property type="reaction ID" value="UER00451"/>
</dbReference>
<keyword evidence="5 18" id="KW-0949">S-adenosyl-L-methionine</keyword>
<evidence type="ECO:0000313" key="24">
    <source>
        <dbReference type="Proteomes" id="UP000001208"/>
    </source>
</evidence>
<evidence type="ECO:0000256" key="19">
    <source>
        <dbReference type="PROSITE-ProRule" id="PRU00354"/>
    </source>
</evidence>
<comment type="function">
    <text evidence="15 18">Catalyzes the decarboxylation of S-adenosylmethionine to S-adenosylmethioninamine (dcAdoMet), the propylamine donor required for the synthesis of the polyamines spermine and spermidine from the diamine putrescine.</text>
</comment>
<keyword evidence="13 18" id="KW-0670">Pyruvate</keyword>
<evidence type="ECO:0000256" key="18">
    <source>
        <dbReference type="HAMAP-Rule" id="MF_00464"/>
    </source>
</evidence>
<feature type="site" description="Cleavage (non-hydrolytic); by autolysis" evidence="18">
    <location>
        <begin position="64"/>
        <end position="65"/>
    </location>
</feature>
<reference evidence="23 24" key="1">
    <citation type="submission" date="2008-06" db="EMBL/GenBank/DDBJ databases">
        <title>Complete sequence of Chloroherpeton thalassium ATCC 35110.</title>
        <authorList>
            <consortium name="US DOE Joint Genome Institute"/>
            <person name="Lucas S."/>
            <person name="Copeland A."/>
            <person name="Lapidus A."/>
            <person name="Glavina del Rio T."/>
            <person name="Dalin E."/>
            <person name="Tice H."/>
            <person name="Bruce D."/>
            <person name="Goodwin L."/>
            <person name="Pitluck S."/>
            <person name="Schmutz J."/>
            <person name="Larimer F."/>
            <person name="Land M."/>
            <person name="Hauser L."/>
            <person name="Kyrpides N."/>
            <person name="Mikhailova N."/>
            <person name="Liu Z."/>
            <person name="Li T."/>
            <person name="Zhao F."/>
            <person name="Overmann J."/>
            <person name="Bryant D.A."/>
            <person name="Richardson P."/>
        </authorList>
    </citation>
    <scope>NUCLEOTIDE SEQUENCE [LARGE SCALE GENOMIC DNA]</scope>
    <source>
        <strain evidence="24">ATCC 35110 / GB-78</strain>
    </source>
</reference>
<dbReference type="InterPro" id="IPR003826">
    <property type="entry name" value="AdoMetDC_fam_prok"/>
</dbReference>
<feature type="binding site" evidence="17">
    <location>
        <position position="207"/>
    </location>
    <ligand>
        <name>spermidine</name>
        <dbReference type="ChEBI" id="CHEBI:57834"/>
    </ligand>
</feature>
<comment type="PTM">
    <text evidence="18">Is synthesized initially as an inactive proenzyme. Formation of the active enzyme involves a self-maturation process in which the active site pyruvoyl group is generated from an internal serine residue via an autocatalytic post-translational modification. Two non-identical subunits are generated from the proenzyme in this reaction, and the pyruvate is formed at the N-terminus of the alpha chain, which is derived from the carboxyl end of the proenzyme. The post-translation cleavage follows an unusual pathway, termed non-hydrolytic serinolysis, in which the side chain hydroxyl group of the serine supplies its oxygen atom to form the C-terminus of the beta chain, while the remainder of the serine residue undergoes an oxidative deamination to produce ammonia and the pyruvoyl group blocking the N-terminus of the alpha chain.</text>
</comment>
<keyword evidence="12 18" id="KW-0704">Schiff base</keyword>
<comment type="pathway">
    <text evidence="1 18">Amine and polyamine biosynthesis; S-adenosylmethioninamine biosynthesis; S-adenosylmethioninamine from S-adenosyl-L-methionine: step 1/1.</text>
</comment>
<keyword evidence="11 18" id="KW-0456">Lyase</keyword>
<dbReference type="InterPro" id="IPR037163">
    <property type="entry name" value="Spermidine_synt_N_sf"/>
</dbReference>
<dbReference type="GO" id="GO:0008295">
    <property type="term" value="P:spermidine biosynthetic process"/>
    <property type="evidence" value="ECO:0007669"/>
    <property type="project" value="UniProtKB-UniRule"/>
</dbReference>
<feature type="chain" id="PRO_5023219264" description="S-adenosylmethionine decarboxylase beta chain" evidence="18">
    <location>
        <begin position="1"/>
        <end position="64"/>
    </location>
</feature>
<evidence type="ECO:0000256" key="20">
    <source>
        <dbReference type="RuleBase" id="RU003836"/>
    </source>
</evidence>
<evidence type="ECO:0000256" key="6">
    <source>
        <dbReference type="ARBA" id="ARBA00022793"/>
    </source>
</evidence>
<dbReference type="PROSITE" id="PS51006">
    <property type="entry name" value="PABS_2"/>
    <property type="match status" value="1"/>
</dbReference>
<feature type="binding site" evidence="17">
    <location>
        <position position="176"/>
    </location>
    <ligand>
        <name>S-methyl-5'-thioadenosine</name>
        <dbReference type="ChEBI" id="CHEBI:17509"/>
    </ligand>
</feature>
<dbReference type="STRING" id="517418.Ctha_1471"/>
<dbReference type="InterPro" id="IPR016067">
    <property type="entry name" value="S-AdoMet_deCO2ase_core"/>
</dbReference>
<keyword evidence="24" id="KW-1185">Reference proteome</keyword>
<dbReference type="InterPro" id="IPR030374">
    <property type="entry name" value="PABS"/>
</dbReference>
<feature type="binding site" evidence="17">
    <location>
        <position position="231"/>
    </location>
    <ligand>
        <name>spermidine</name>
        <dbReference type="ChEBI" id="CHEBI:57834"/>
    </ligand>
</feature>
<feature type="modified residue" description="Pyruvic acid (Ser); by autocatalysis" evidence="18">
    <location>
        <position position="65"/>
    </location>
</feature>
<evidence type="ECO:0000256" key="4">
    <source>
        <dbReference type="ARBA" id="ARBA00022679"/>
    </source>
</evidence>
<dbReference type="KEGG" id="cts:Ctha_1471"/>
<evidence type="ECO:0000256" key="7">
    <source>
        <dbReference type="ARBA" id="ARBA00022813"/>
    </source>
</evidence>
<comment type="pathway">
    <text evidence="17">Amine and polyamine biosynthesis; spermidine biosynthesis; spermidine from putrescine: step 1/1.</text>
</comment>
<keyword evidence="7 18" id="KW-0068">Autocatalytic cleavage</keyword>
<evidence type="ECO:0000256" key="10">
    <source>
        <dbReference type="ARBA" id="ARBA00023145"/>
    </source>
</evidence>
<evidence type="ECO:0000259" key="22">
    <source>
        <dbReference type="PROSITE" id="PS51006"/>
    </source>
</evidence>
<dbReference type="HOGENOM" id="CLU_048199_2_0_10"/>
<keyword evidence="6 18" id="KW-0210">Decarboxylase</keyword>
<feature type="chain" id="PRO_5023219265" description="S-adenosylmethionine decarboxylase alpha chain" evidence="18">
    <location>
        <begin position="65"/>
        <end position="438"/>
    </location>
</feature>
<dbReference type="FunFam" id="3.30.360.110:FF:000001">
    <property type="entry name" value="S-adenosylmethionine decarboxylase proenzyme"/>
    <property type="match status" value="1"/>
</dbReference>
<dbReference type="Gene3D" id="3.30.160.750">
    <property type="match status" value="1"/>
</dbReference>
<dbReference type="AlphaFoldDB" id="B3QRX7"/>
<dbReference type="NCBIfam" id="TIGR00417">
    <property type="entry name" value="speE"/>
    <property type="match status" value="1"/>
</dbReference>
<proteinExistence type="inferred from homology"/>
<evidence type="ECO:0000256" key="2">
    <source>
        <dbReference type="ARBA" id="ARBA00007867"/>
    </source>
</evidence>
<sequence length="438" mass="49954">MSGKSLGKHILVEFYDCTPEVLDDVIHIERSMVKAAEIANATIINTGFHHFSPYGVSGVVVIQESHLTIHTWPEYGYASVDIFSCGDTVDPWAAYTSLKEALGAKSGSTMELRRGQEKLLNKQYNIPVFGEETPQREMQYSPQYARNIWFTEKGHNIALSLRHTGDLLYRKRSPYQRVEIYDTFAYGKMLTIDGLVMCTEKDEYVYHEMISHVPMLTHPNPKRVLVIGGGDGGTIREILRHESLEEVVMVEIDGAVVEACREFLPAIASEFENPKLDLRIEDGVKYVMESPDKSFDIVIVDSSDPVGPNEGLFTEEFYRNAYRILADDGIMVTQSESPRMNVRTFKELFHLYKKIFGMENVFCYLAFIPTYTSGMWSFSYSTKCSAHPLKNLDRERAAEFSREQHLKYYNEGVHQGAFALPNFVVELLEEDITVEHTL</sequence>
<feature type="binding site" evidence="17">
    <location>
        <begin position="282"/>
        <end position="283"/>
    </location>
    <ligand>
        <name>S-methyl-5'-thioadenosine</name>
        <dbReference type="ChEBI" id="CHEBI:17509"/>
    </ligand>
</feature>
<evidence type="ECO:0000256" key="21">
    <source>
        <dbReference type="RuleBase" id="RU003837"/>
    </source>
</evidence>
<dbReference type="GO" id="GO:0004766">
    <property type="term" value="F:spermidine synthase activity"/>
    <property type="evidence" value="ECO:0007669"/>
    <property type="project" value="UniProtKB-UniRule"/>
</dbReference>
<comment type="cofactor">
    <cofactor evidence="18">
        <name>pyruvate</name>
        <dbReference type="ChEBI" id="CHEBI:15361"/>
    </cofactor>
    <text evidence="18">Binds 1 pyruvoyl group covalently per subunit.</text>
</comment>
<feature type="active site" description="Proton acceptor; for processing activity" evidence="18">
    <location>
        <position position="70"/>
    </location>
</feature>
<dbReference type="eggNOG" id="COG1586">
    <property type="taxonomic scope" value="Bacteria"/>
</dbReference>
<dbReference type="InterPro" id="IPR029063">
    <property type="entry name" value="SAM-dependent_MTases_sf"/>
</dbReference>
<dbReference type="InterPro" id="IPR035246">
    <property type="entry name" value="Spermidine_synt_N"/>
</dbReference>
<dbReference type="eggNOG" id="COG0421">
    <property type="taxonomic scope" value="Bacteria"/>
</dbReference>
<gene>
    <name evidence="17" type="primary">speE</name>
    <name evidence="18" type="synonym">speH</name>
    <name evidence="23" type="ordered locus">Ctha_1471</name>
</gene>
<dbReference type="Gene3D" id="3.30.360.110">
    <property type="entry name" value="S-adenosylmethionine decarboxylase domain"/>
    <property type="match status" value="1"/>
</dbReference>
<dbReference type="EMBL" id="CP001100">
    <property type="protein sequence ID" value="ACF13930.1"/>
    <property type="molecule type" value="Genomic_DNA"/>
</dbReference>
<evidence type="ECO:0000256" key="14">
    <source>
        <dbReference type="ARBA" id="ARBA00048112"/>
    </source>
</evidence>
<name>B3QRX7_CHLT3</name>
<dbReference type="Pfam" id="PF01564">
    <property type="entry name" value="Spermine_synth"/>
    <property type="match status" value="1"/>
</dbReference>
<feature type="binding site" evidence="17">
    <location>
        <position position="308"/>
    </location>
    <ligand>
        <name>S-methyl-5'-thioadenosine</name>
        <dbReference type="ChEBI" id="CHEBI:17509"/>
    </ligand>
</feature>
<dbReference type="NCBIfam" id="NF002010">
    <property type="entry name" value="PRK00811.1"/>
    <property type="match status" value="1"/>
</dbReference>
<evidence type="ECO:0000256" key="13">
    <source>
        <dbReference type="ARBA" id="ARBA00023317"/>
    </source>
</evidence>